<proteinExistence type="predicted"/>
<keyword evidence="2" id="KW-1185">Reference proteome</keyword>
<dbReference type="Proteomes" id="UP000789525">
    <property type="component" value="Unassembled WGS sequence"/>
</dbReference>
<evidence type="ECO:0000313" key="2">
    <source>
        <dbReference type="Proteomes" id="UP000789525"/>
    </source>
</evidence>
<sequence length="167" mass="19674">MSYPFPDTYDSNHMKTTDKRRWRLFGDHGRQAWHYIEDEEQLKEWPQTNCEKYWLGLPFESKEHEKSQEHHIKDEGIALTKTALEAAHKGFKFYKELQTKDGHWAGTYGGPMYLVSALMIAVYVTHMTFPESWRIEIMRYLVNKVNPVDGGWGMQVSTSLSEHQLSF</sequence>
<protein>
    <submittedName>
        <fullName evidence="1">1313_t:CDS:1</fullName>
    </submittedName>
</protein>
<accession>A0ACA9KM54</accession>
<dbReference type="EMBL" id="CAJVPT010002365">
    <property type="protein sequence ID" value="CAG8479791.1"/>
    <property type="molecule type" value="Genomic_DNA"/>
</dbReference>
<organism evidence="1 2">
    <name type="scientific">Acaulospora colombiana</name>
    <dbReference type="NCBI Taxonomy" id="27376"/>
    <lineage>
        <taxon>Eukaryota</taxon>
        <taxon>Fungi</taxon>
        <taxon>Fungi incertae sedis</taxon>
        <taxon>Mucoromycota</taxon>
        <taxon>Glomeromycotina</taxon>
        <taxon>Glomeromycetes</taxon>
        <taxon>Diversisporales</taxon>
        <taxon>Acaulosporaceae</taxon>
        <taxon>Acaulospora</taxon>
    </lineage>
</organism>
<name>A0ACA9KM54_9GLOM</name>
<gene>
    <name evidence="1" type="ORF">ACOLOM_LOCUS1942</name>
</gene>
<evidence type="ECO:0000313" key="1">
    <source>
        <dbReference type="EMBL" id="CAG8479791.1"/>
    </source>
</evidence>
<comment type="caution">
    <text evidence="1">The sequence shown here is derived from an EMBL/GenBank/DDBJ whole genome shotgun (WGS) entry which is preliminary data.</text>
</comment>
<reference evidence="1" key="1">
    <citation type="submission" date="2021-06" db="EMBL/GenBank/DDBJ databases">
        <authorList>
            <person name="Kallberg Y."/>
            <person name="Tangrot J."/>
            <person name="Rosling A."/>
        </authorList>
    </citation>
    <scope>NUCLEOTIDE SEQUENCE</scope>
    <source>
        <strain evidence="1">CL356</strain>
    </source>
</reference>